<organism evidence="2 3">
    <name type="scientific">Cyclotella atomus</name>
    <dbReference type="NCBI Taxonomy" id="382360"/>
    <lineage>
        <taxon>Eukaryota</taxon>
        <taxon>Sar</taxon>
        <taxon>Stramenopiles</taxon>
        <taxon>Ochrophyta</taxon>
        <taxon>Bacillariophyta</taxon>
        <taxon>Coscinodiscophyceae</taxon>
        <taxon>Thalassiosirophycidae</taxon>
        <taxon>Stephanodiscales</taxon>
        <taxon>Stephanodiscaceae</taxon>
        <taxon>Cyclotella</taxon>
    </lineage>
</organism>
<dbReference type="PROSITE" id="PS51257">
    <property type="entry name" value="PROKAR_LIPOPROTEIN"/>
    <property type="match status" value="1"/>
</dbReference>
<dbReference type="Proteomes" id="UP001530400">
    <property type="component" value="Unassembled WGS sequence"/>
</dbReference>
<evidence type="ECO:0000256" key="1">
    <source>
        <dbReference type="SAM" id="Phobius"/>
    </source>
</evidence>
<keyword evidence="1" id="KW-0812">Transmembrane</keyword>
<keyword evidence="1" id="KW-0472">Membrane</keyword>
<comment type="caution">
    <text evidence="2">The sequence shown here is derived from an EMBL/GenBank/DDBJ whole genome shotgun (WGS) entry which is preliminary data.</text>
</comment>
<keyword evidence="3" id="KW-1185">Reference proteome</keyword>
<dbReference type="EMBL" id="JALLPJ020001387">
    <property type="protein sequence ID" value="KAL3766350.1"/>
    <property type="molecule type" value="Genomic_DNA"/>
</dbReference>
<reference evidence="2 3" key="1">
    <citation type="submission" date="2024-10" db="EMBL/GenBank/DDBJ databases">
        <title>Updated reference genomes for cyclostephanoid diatoms.</title>
        <authorList>
            <person name="Roberts W.R."/>
            <person name="Alverson A.J."/>
        </authorList>
    </citation>
    <scope>NUCLEOTIDE SEQUENCE [LARGE SCALE GENOMIC DNA]</scope>
    <source>
        <strain evidence="2 3">AJA010-31</strain>
    </source>
</reference>
<proteinExistence type="predicted"/>
<protein>
    <recommendedName>
        <fullName evidence="4">Secreted protein</fullName>
    </recommendedName>
</protein>
<evidence type="ECO:0000313" key="2">
    <source>
        <dbReference type="EMBL" id="KAL3766350.1"/>
    </source>
</evidence>
<feature type="transmembrane region" description="Helical" evidence="1">
    <location>
        <begin position="6"/>
        <end position="24"/>
    </location>
</feature>
<dbReference type="AlphaFoldDB" id="A0ABD3N0U4"/>
<evidence type="ECO:0000313" key="3">
    <source>
        <dbReference type="Proteomes" id="UP001530400"/>
    </source>
</evidence>
<evidence type="ECO:0008006" key="4">
    <source>
        <dbReference type="Google" id="ProtNLM"/>
    </source>
</evidence>
<gene>
    <name evidence="2" type="ORF">ACHAWO_012429</name>
</gene>
<accession>A0ABD3N0U4</accession>
<name>A0ABD3N0U4_9STRA</name>
<keyword evidence="1" id="KW-1133">Transmembrane helix</keyword>
<sequence length="90" mass="10608">MKSMTSIDISILEFILLCLLIMACHRGRTKARRGIHGQQWTPSAIFLPMLIVRWVWYSLNHPTSKEVLHHQCQQGHMHYHGHHHHCSMMD</sequence>